<dbReference type="InterPro" id="IPR027267">
    <property type="entry name" value="AH/BAR_dom_sf"/>
</dbReference>
<dbReference type="CDD" id="cd00174">
    <property type="entry name" value="SH3"/>
    <property type="match status" value="1"/>
</dbReference>
<feature type="domain" description="BAR" evidence="9">
    <location>
        <begin position="17"/>
        <end position="245"/>
    </location>
</feature>
<feature type="compositionally biased region" description="Low complexity" evidence="7">
    <location>
        <begin position="459"/>
        <end position="469"/>
    </location>
</feature>
<dbReference type="EMBL" id="JAODAN010000003">
    <property type="protein sequence ID" value="KAK1925515.1"/>
    <property type="molecule type" value="Genomic_DNA"/>
</dbReference>
<name>A0AAD9FSN8_PAPLA</name>
<dbReference type="PROSITE" id="PS50002">
    <property type="entry name" value="SH3"/>
    <property type="match status" value="1"/>
</dbReference>
<dbReference type="GO" id="GO:0097320">
    <property type="term" value="P:plasma membrane tubulation"/>
    <property type="evidence" value="ECO:0007669"/>
    <property type="project" value="TreeGrafter"/>
</dbReference>
<feature type="compositionally biased region" description="Low complexity" evidence="7">
    <location>
        <begin position="283"/>
        <end position="294"/>
    </location>
</feature>
<reference evidence="10" key="1">
    <citation type="submission" date="2023-02" db="EMBL/GenBank/DDBJ databases">
        <title>Identification and recombinant expression of a fungal hydrolase from Papiliotrema laurentii that hydrolyzes apple cutin and clears colloidal polyester polyurethane.</title>
        <authorList>
            <consortium name="DOE Joint Genome Institute"/>
            <person name="Roman V.A."/>
            <person name="Bojanowski C."/>
            <person name="Crable B.R."/>
            <person name="Wagner D.N."/>
            <person name="Hung C.S."/>
            <person name="Nadeau L.J."/>
            <person name="Schratz L."/>
            <person name="Haridas S."/>
            <person name="Pangilinan J."/>
            <person name="Lipzen A."/>
            <person name="Na H."/>
            <person name="Yan M."/>
            <person name="Ng V."/>
            <person name="Grigoriev I.V."/>
            <person name="Spatafora J.W."/>
            <person name="Barlow D."/>
            <person name="Biffinger J."/>
            <person name="Kelley-Loughnane N."/>
            <person name="Varaljay V.A."/>
            <person name="Crookes-Goodson W.J."/>
        </authorList>
    </citation>
    <scope>NUCLEOTIDE SEQUENCE</scope>
    <source>
        <strain evidence="10">5307AH</strain>
    </source>
</reference>
<evidence type="ECO:0000313" key="11">
    <source>
        <dbReference type="Proteomes" id="UP001182556"/>
    </source>
</evidence>
<feature type="compositionally biased region" description="Acidic residues" evidence="7">
    <location>
        <begin position="601"/>
        <end position="610"/>
    </location>
</feature>
<evidence type="ECO:0000259" key="9">
    <source>
        <dbReference type="PROSITE" id="PS51021"/>
    </source>
</evidence>
<dbReference type="PROSITE" id="PS51021">
    <property type="entry name" value="BAR"/>
    <property type="match status" value="1"/>
</dbReference>
<comment type="caution">
    <text evidence="10">The sequence shown here is derived from an EMBL/GenBank/DDBJ whole genome shotgun (WGS) entry which is preliminary data.</text>
</comment>
<evidence type="ECO:0000256" key="7">
    <source>
        <dbReference type="SAM" id="MobiDB-lite"/>
    </source>
</evidence>
<dbReference type="GO" id="GO:0015629">
    <property type="term" value="C:actin cytoskeleton"/>
    <property type="evidence" value="ECO:0007669"/>
    <property type="project" value="TreeGrafter"/>
</dbReference>
<dbReference type="Gene3D" id="2.30.30.40">
    <property type="entry name" value="SH3 Domains"/>
    <property type="match status" value="1"/>
</dbReference>
<dbReference type="SUPFAM" id="SSF103657">
    <property type="entry name" value="BAR/IMD domain-like"/>
    <property type="match status" value="1"/>
</dbReference>
<feature type="compositionally biased region" description="Polar residues" evidence="7">
    <location>
        <begin position="253"/>
        <end position="268"/>
    </location>
</feature>
<protein>
    <recommendedName>
        <fullName evidence="12">BAR-domain-containing protein</fullName>
    </recommendedName>
</protein>
<dbReference type="InterPro" id="IPR036028">
    <property type="entry name" value="SH3-like_dom_sf"/>
</dbReference>
<dbReference type="GO" id="GO:0051666">
    <property type="term" value="P:actin cortical patch localization"/>
    <property type="evidence" value="ECO:0007669"/>
    <property type="project" value="InterPro"/>
</dbReference>
<keyword evidence="2 5" id="KW-0728">SH3 domain</keyword>
<dbReference type="InterPro" id="IPR004148">
    <property type="entry name" value="BAR_dom"/>
</dbReference>
<dbReference type="Pfam" id="PF00018">
    <property type="entry name" value="SH3_1"/>
    <property type="match status" value="1"/>
</dbReference>
<evidence type="ECO:0000313" key="10">
    <source>
        <dbReference type="EMBL" id="KAK1925515.1"/>
    </source>
</evidence>
<evidence type="ECO:0000256" key="2">
    <source>
        <dbReference type="ARBA" id="ARBA00022443"/>
    </source>
</evidence>
<evidence type="ECO:0000256" key="1">
    <source>
        <dbReference type="ARBA" id="ARBA00004245"/>
    </source>
</evidence>
<dbReference type="SMART" id="SM00721">
    <property type="entry name" value="BAR"/>
    <property type="match status" value="1"/>
</dbReference>
<evidence type="ECO:0000256" key="6">
    <source>
        <dbReference type="SAM" id="Coils"/>
    </source>
</evidence>
<keyword evidence="3" id="KW-0963">Cytoplasm</keyword>
<feature type="compositionally biased region" description="Low complexity" evidence="7">
    <location>
        <begin position="367"/>
        <end position="378"/>
    </location>
</feature>
<dbReference type="PANTHER" id="PTHR47174:SF3">
    <property type="entry name" value="BRIDGING INTEGRATOR 3"/>
    <property type="match status" value="1"/>
</dbReference>
<dbReference type="GO" id="GO:0006897">
    <property type="term" value="P:endocytosis"/>
    <property type="evidence" value="ECO:0007669"/>
    <property type="project" value="InterPro"/>
</dbReference>
<feature type="region of interest" description="Disordered" evidence="7">
    <location>
        <begin position="239"/>
        <end position="392"/>
    </location>
</feature>
<feature type="region of interest" description="Disordered" evidence="7">
    <location>
        <begin position="459"/>
        <end position="519"/>
    </location>
</feature>
<evidence type="ECO:0000256" key="4">
    <source>
        <dbReference type="ARBA" id="ARBA00023212"/>
    </source>
</evidence>
<dbReference type="InterPro" id="IPR046982">
    <property type="entry name" value="BIN3/RVS161-like"/>
</dbReference>
<dbReference type="InterPro" id="IPR001452">
    <property type="entry name" value="SH3_domain"/>
</dbReference>
<proteinExistence type="predicted"/>
<feature type="compositionally biased region" description="Basic and acidic residues" evidence="7">
    <location>
        <begin position="325"/>
        <end position="342"/>
    </location>
</feature>
<dbReference type="Proteomes" id="UP001182556">
    <property type="component" value="Unassembled WGS sequence"/>
</dbReference>
<keyword evidence="11" id="KW-1185">Reference proteome</keyword>
<dbReference type="Gene3D" id="1.20.1270.60">
    <property type="entry name" value="Arfaptin homology (AH) domain/BAR domain"/>
    <property type="match status" value="1"/>
</dbReference>
<evidence type="ECO:0000256" key="5">
    <source>
        <dbReference type="PROSITE-ProRule" id="PRU00192"/>
    </source>
</evidence>
<accession>A0AAD9FSN8</accession>
<evidence type="ECO:0000256" key="3">
    <source>
        <dbReference type="ARBA" id="ARBA00022490"/>
    </source>
</evidence>
<feature type="compositionally biased region" description="Polar residues" evidence="7">
    <location>
        <begin position="354"/>
        <end position="366"/>
    </location>
</feature>
<dbReference type="PRINTS" id="PR00452">
    <property type="entry name" value="SH3DOMAIN"/>
</dbReference>
<feature type="coiled-coil region" evidence="6">
    <location>
        <begin position="158"/>
        <end position="192"/>
    </location>
</feature>
<dbReference type="SMART" id="SM00326">
    <property type="entry name" value="SH3"/>
    <property type="match status" value="1"/>
</dbReference>
<sequence>MQRKALKQLGKVTQWTSEKVFSGEKTNLSDEFVDFEKEVEVRRIGIERLHATSLPFYHQLTKVKPTADPYPPSGSGKEKILHTEALGLVMIDYGGDVGGVYGDGLGKYGRARCKLAIAQEEFGSRLSDGYIDGMETSLAAVNDYKTFRKKLESRRLALDSAISRVQNAKKESKTAENDVEVAKERFEEIEEETKARLVVIQEQEERQWAELTDLLDAEYEYFSKCKDILEDLRNSWPTGEVSSAAKNRPRAKSNASARSLNRQATTRNMAKASSEEDNAPTPNRSRSQSNASSNGGKGSRFGMPSFGLGKKTGLGNISASKRKSFSKDKERYGDDSRQALHSDDEDDLAPPRSPISTTSRNRSDTVLSASRSSLASESYVAPPPFRRTHTTPVRSDAQYVKALYDYTGGAADELTIRAGDVIEVKKQISTDWWVGDLGSRSGMFPAAYVEDYAPTPTTAKPALPPAARTMPPAPGAVRNGTRAMPPALSTSVPARNPAPPSPEDRWGGMTSESDFDHDHFSDADQYATASLTAEPQVPSSYKAPTNTRKAAPPPPPSRRSQSSSNLLSTSASATFLSPPQPAFARTNSGNSSHEGSPFAGSEEESDEEEIFGGRSRSATIGATPVAVPSSHSGNGFGGMSSGLGNIHLGRPVGGASATANAPDCGVCGCEDFTQNVFKPKGTCSTCFHQH</sequence>
<feature type="region of interest" description="Disordered" evidence="7">
    <location>
        <begin position="531"/>
        <end position="619"/>
    </location>
</feature>
<dbReference type="SUPFAM" id="SSF50044">
    <property type="entry name" value="SH3-domain"/>
    <property type="match status" value="1"/>
</dbReference>
<feature type="domain" description="SH3" evidence="8">
    <location>
        <begin position="395"/>
        <end position="454"/>
    </location>
</feature>
<gene>
    <name evidence="10" type="ORF">DB88DRAFT_484196</name>
</gene>
<dbReference type="Pfam" id="PF03114">
    <property type="entry name" value="BAR"/>
    <property type="match status" value="1"/>
</dbReference>
<dbReference type="GO" id="GO:0008289">
    <property type="term" value="F:lipid binding"/>
    <property type="evidence" value="ECO:0007669"/>
    <property type="project" value="TreeGrafter"/>
</dbReference>
<keyword evidence="6" id="KW-0175">Coiled coil</keyword>
<comment type="subcellular location">
    <subcellularLocation>
        <location evidence="1">Cytoplasm</location>
        <location evidence="1">Cytoskeleton</location>
    </subcellularLocation>
</comment>
<feature type="compositionally biased region" description="Polar residues" evidence="7">
    <location>
        <begin position="585"/>
        <end position="594"/>
    </location>
</feature>
<dbReference type="PANTHER" id="PTHR47174">
    <property type="entry name" value="BRIDGING INTEGRATOR 3"/>
    <property type="match status" value="1"/>
</dbReference>
<feature type="compositionally biased region" description="Low complexity" evidence="7">
    <location>
        <begin position="558"/>
        <end position="577"/>
    </location>
</feature>
<evidence type="ECO:0008006" key="12">
    <source>
        <dbReference type="Google" id="ProtNLM"/>
    </source>
</evidence>
<dbReference type="AlphaFoldDB" id="A0AAD9FSN8"/>
<organism evidence="10 11">
    <name type="scientific">Papiliotrema laurentii</name>
    <name type="common">Cryptococcus laurentii</name>
    <dbReference type="NCBI Taxonomy" id="5418"/>
    <lineage>
        <taxon>Eukaryota</taxon>
        <taxon>Fungi</taxon>
        <taxon>Dikarya</taxon>
        <taxon>Basidiomycota</taxon>
        <taxon>Agaricomycotina</taxon>
        <taxon>Tremellomycetes</taxon>
        <taxon>Tremellales</taxon>
        <taxon>Rhynchogastremaceae</taxon>
        <taxon>Papiliotrema</taxon>
    </lineage>
</organism>
<keyword evidence="4" id="KW-0206">Cytoskeleton</keyword>
<evidence type="ECO:0000259" key="8">
    <source>
        <dbReference type="PROSITE" id="PS50002"/>
    </source>
</evidence>
<dbReference type="GO" id="GO:0005737">
    <property type="term" value="C:cytoplasm"/>
    <property type="evidence" value="ECO:0007669"/>
    <property type="project" value="InterPro"/>
</dbReference>